<protein>
    <submittedName>
        <fullName evidence="1">Uncharacterized protein</fullName>
    </submittedName>
</protein>
<proteinExistence type="predicted"/>
<gene>
    <name evidence="1" type="ORF">LR48_Vigan03g119700</name>
</gene>
<dbReference type="EMBL" id="CM003373">
    <property type="protein sequence ID" value="KOM37815.1"/>
    <property type="molecule type" value="Genomic_DNA"/>
</dbReference>
<dbReference type="Proteomes" id="UP000053144">
    <property type="component" value="Chromosome 3"/>
</dbReference>
<dbReference type="AlphaFoldDB" id="A0A0L9U4V4"/>
<accession>A0A0L9U4V4</accession>
<dbReference type="Gramene" id="KOM37815">
    <property type="protein sequence ID" value="KOM37815"/>
    <property type="gene ID" value="LR48_Vigan03g119700"/>
</dbReference>
<evidence type="ECO:0000313" key="2">
    <source>
        <dbReference type="Proteomes" id="UP000053144"/>
    </source>
</evidence>
<evidence type="ECO:0000313" key="1">
    <source>
        <dbReference type="EMBL" id="KOM37815.1"/>
    </source>
</evidence>
<sequence length="129" mass="14290">MGSMSEERGPGGYKRIFFQDFGGEDFVGSEREKGEKRAHEKGSSGIIIQNQHWHRHRGVAKAVLVGDGDRVGGRGGGRGSPARPRRVLFEVTVAGYGRGGGEFVVQSWRPWVREDVSWRVGMRVNLLNP</sequence>
<reference evidence="2" key="1">
    <citation type="journal article" date="2015" name="Proc. Natl. Acad. Sci. U.S.A.">
        <title>Genome sequencing of adzuki bean (Vigna angularis) provides insight into high starch and low fat accumulation and domestication.</title>
        <authorList>
            <person name="Yang K."/>
            <person name="Tian Z."/>
            <person name="Chen C."/>
            <person name="Luo L."/>
            <person name="Zhao B."/>
            <person name="Wang Z."/>
            <person name="Yu L."/>
            <person name="Li Y."/>
            <person name="Sun Y."/>
            <person name="Li W."/>
            <person name="Chen Y."/>
            <person name="Li Y."/>
            <person name="Zhang Y."/>
            <person name="Ai D."/>
            <person name="Zhao J."/>
            <person name="Shang C."/>
            <person name="Ma Y."/>
            <person name="Wu B."/>
            <person name="Wang M."/>
            <person name="Gao L."/>
            <person name="Sun D."/>
            <person name="Zhang P."/>
            <person name="Guo F."/>
            <person name="Wang W."/>
            <person name="Li Y."/>
            <person name="Wang J."/>
            <person name="Varshney R.K."/>
            <person name="Wang J."/>
            <person name="Ling H.Q."/>
            <person name="Wan P."/>
        </authorList>
    </citation>
    <scope>NUCLEOTIDE SEQUENCE</scope>
    <source>
        <strain evidence="2">cv. Jingnong 6</strain>
    </source>
</reference>
<name>A0A0L9U4V4_PHAAN</name>
<organism evidence="1 2">
    <name type="scientific">Phaseolus angularis</name>
    <name type="common">Azuki bean</name>
    <name type="synonym">Vigna angularis</name>
    <dbReference type="NCBI Taxonomy" id="3914"/>
    <lineage>
        <taxon>Eukaryota</taxon>
        <taxon>Viridiplantae</taxon>
        <taxon>Streptophyta</taxon>
        <taxon>Embryophyta</taxon>
        <taxon>Tracheophyta</taxon>
        <taxon>Spermatophyta</taxon>
        <taxon>Magnoliopsida</taxon>
        <taxon>eudicotyledons</taxon>
        <taxon>Gunneridae</taxon>
        <taxon>Pentapetalae</taxon>
        <taxon>rosids</taxon>
        <taxon>fabids</taxon>
        <taxon>Fabales</taxon>
        <taxon>Fabaceae</taxon>
        <taxon>Papilionoideae</taxon>
        <taxon>50 kb inversion clade</taxon>
        <taxon>NPAAA clade</taxon>
        <taxon>indigoferoid/millettioid clade</taxon>
        <taxon>Phaseoleae</taxon>
        <taxon>Vigna</taxon>
    </lineage>
</organism>